<evidence type="ECO:0000313" key="4">
    <source>
        <dbReference type="Proteomes" id="UP000095743"/>
    </source>
</evidence>
<proteinExistence type="predicted"/>
<sequence>MGRPFFKKYKGLIAGIVTALFAIAYLIGSLFIRRTKFVAIGAEFMPEIYGSILLFLAGCQIYQSIKEVKRFKDDTVEEQKDTKNVMMTFFLIVAYVASMQLLGFMLSSALFLFFMSLLLTPASTKPNYAAVIIFSVTLSLGTYYLFRNLMYLKLPIGVLFGG</sequence>
<dbReference type="EMBL" id="CP017269">
    <property type="protein sequence ID" value="AOT69582.1"/>
    <property type="molecule type" value="Genomic_DNA"/>
</dbReference>
<feature type="transmembrane region" description="Helical" evidence="1">
    <location>
        <begin position="89"/>
        <end position="115"/>
    </location>
</feature>
<dbReference type="STRING" id="1424294.Gferi_08315"/>
<keyword evidence="4" id="KW-1185">Reference proteome</keyword>
<evidence type="ECO:0000256" key="1">
    <source>
        <dbReference type="SAM" id="Phobius"/>
    </source>
</evidence>
<feature type="transmembrane region" description="Helical" evidence="1">
    <location>
        <begin position="127"/>
        <end position="146"/>
    </location>
</feature>
<organism evidence="3 4">
    <name type="scientific">Geosporobacter ferrireducens</name>
    <dbReference type="NCBI Taxonomy" id="1424294"/>
    <lineage>
        <taxon>Bacteria</taxon>
        <taxon>Bacillati</taxon>
        <taxon>Bacillota</taxon>
        <taxon>Clostridia</taxon>
        <taxon>Peptostreptococcales</taxon>
        <taxon>Thermotaleaceae</taxon>
        <taxon>Geosporobacter</taxon>
    </lineage>
</organism>
<dbReference type="Pfam" id="PF07331">
    <property type="entry name" value="TctB"/>
    <property type="match status" value="1"/>
</dbReference>
<dbReference type="InterPro" id="IPR009936">
    <property type="entry name" value="DUF1468"/>
</dbReference>
<protein>
    <recommendedName>
        <fullName evidence="2">DUF1468 domain-containing protein</fullName>
    </recommendedName>
</protein>
<accession>A0A1D8GFC4</accession>
<keyword evidence="1" id="KW-0472">Membrane</keyword>
<dbReference type="Proteomes" id="UP000095743">
    <property type="component" value="Chromosome"/>
</dbReference>
<dbReference type="KEGG" id="gfe:Gferi_08315"/>
<keyword evidence="1" id="KW-0812">Transmembrane</keyword>
<evidence type="ECO:0000259" key="2">
    <source>
        <dbReference type="Pfam" id="PF07331"/>
    </source>
</evidence>
<reference evidence="3 4" key="1">
    <citation type="submission" date="2016-09" db="EMBL/GenBank/DDBJ databases">
        <title>Genomic analysis reveals versatility of anaerobic energy metabolism of Geosporobacter ferrireducens IRF9 of phylum Firmicutes.</title>
        <authorList>
            <person name="Kim S.-J."/>
        </authorList>
    </citation>
    <scope>NUCLEOTIDE SEQUENCE [LARGE SCALE GENOMIC DNA]</scope>
    <source>
        <strain evidence="3 4">IRF9</strain>
    </source>
</reference>
<dbReference type="RefSeq" id="WP_069975418.1">
    <property type="nucleotide sequence ID" value="NZ_CP017269.1"/>
</dbReference>
<feature type="transmembrane region" description="Helical" evidence="1">
    <location>
        <begin position="12"/>
        <end position="32"/>
    </location>
</feature>
<evidence type="ECO:0000313" key="3">
    <source>
        <dbReference type="EMBL" id="AOT69582.1"/>
    </source>
</evidence>
<keyword evidence="1" id="KW-1133">Transmembrane helix</keyword>
<gene>
    <name evidence="3" type="ORF">Gferi_08315</name>
</gene>
<dbReference type="AlphaFoldDB" id="A0A1D8GFC4"/>
<feature type="transmembrane region" description="Helical" evidence="1">
    <location>
        <begin position="44"/>
        <end position="62"/>
    </location>
</feature>
<feature type="domain" description="DUF1468" evidence="2">
    <location>
        <begin position="13"/>
        <end position="155"/>
    </location>
</feature>
<name>A0A1D8GFC4_9FIRM</name>